<dbReference type="Gene3D" id="3.40.50.300">
    <property type="entry name" value="P-loop containing nucleotide triphosphate hydrolases"/>
    <property type="match status" value="1"/>
</dbReference>
<keyword evidence="6" id="KW-0963">Cytoplasm</keyword>
<evidence type="ECO:0000256" key="1">
    <source>
        <dbReference type="ARBA" id="ARBA00004123"/>
    </source>
</evidence>
<evidence type="ECO:0000256" key="6">
    <source>
        <dbReference type="ARBA" id="ARBA00022490"/>
    </source>
</evidence>
<gene>
    <name evidence="10" type="primary">ELP4</name>
    <name evidence="10" type="ORF">LPJ61_002263</name>
</gene>
<protein>
    <recommendedName>
        <fullName evidence="5">Elongator complex protein 4</fullName>
    </recommendedName>
</protein>
<comment type="subcellular location">
    <subcellularLocation>
        <location evidence="2">Cytoplasm</location>
    </subcellularLocation>
    <subcellularLocation>
        <location evidence="1">Nucleus</location>
    </subcellularLocation>
</comment>
<name>A0A9W7Y8M2_9FUNG</name>
<feature type="region of interest" description="Disordered" evidence="9">
    <location>
        <begin position="1"/>
        <end position="26"/>
    </location>
</feature>
<dbReference type="OrthoDB" id="289162at2759"/>
<evidence type="ECO:0000256" key="3">
    <source>
        <dbReference type="ARBA" id="ARBA00005043"/>
    </source>
</evidence>
<dbReference type="AlphaFoldDB" id="A0A9W7Y8M2"/>
<evidence type="ECO:0000313" key="11">
    <source>
        <dbReference type="Proteomes" id="UP001143981"/>
    </source>
</evidence>
<dbReference type="PANTHER" id="PTHR12896:SF1">
    <property type="entry name" value="ELONGATOR COMPLEX PROTEIN 4"/>
    <property type="match status" value="1"/>
</dbReference>
<evidence type="ECO:0000313" key="10">
    <source>
        <dbReference type="EMBL" id="KAJ1731974.1"/>
    </source>
</evidence>
<evidence type="ECO:0000256" key="8">
    <source>
        <dbReference type="ARBA" id="ARBA00023242"/>
    </source>
</evidence>
<dbReference type="GO" id="GO:0002098">
    <property type="term" value="P:tRNA wobble uridine modification"/>
    <property type="evidence" value="ECO:0007669"/>
    <property type="project" value="InterPro"/>
</dbReference>
<dbReference type="Proteomes" id="UP001143981">
    <property type="component" value="Unassembled WGS sequence"/>
</dbReference>
<dbReference type="GO" id="GO:0008023">
    <property type="term" value="C:transcription elongation factor complex"/>
    <property type="evidence" value="ECO:0007669"/>
    <property type="project" value="TreeGrafter"/>
</dbReference>
<keyword evidence="11" id="KW-1185">Reference proteome</keyword>
<evidence type="ECO:0000256" key="9">
    <source>
        <dbReference type="SAM" id="MobiDB-lite"/>
    </source>
</evidence>
<accession>A0A9W7Y8M2</accession>
<dbReference type="CDD" id="cd19494">
    <property type="entry name" value="Elp4"/>
    <property type="match status" value="1"/>
</dbReference>
<comment type="similarity">
    <text evidence="4">Belongs to the ELP4 family.</text>
</comment>
<keyword evidence="8" id="KW-0539">Nucleus</keyword>
<comment type="caution">
    <text evidence="10">The sequence shown here is derived from an EMBL/GenBank/DDBJ whole genome shotgun (WGS) entry which is preliminary data.</text>
</comment>
<comment type="pathway">
    <text evidence="3">tRNA modification; 5-methoxycarbonylmethyl-2-thiouridine-tRNA biosynthesis.</text>
</comment>
<evidence type="ECO:0000256" key="4">
    <source>
        <dbReference type="ARBA" id="ARBA00007573"/>
    </source>
</evidence>
<dbReference type="PANTHER" id="PTHR12896">
    <property type="entry name" value="PAX6 NEIGHBOR PROTEIN PAXNEB"/>
    <property type="match status" value="1"/>
</dbReference>
<evidence type="ECO:0000256" key="7">
    <source>
        <dbReference type="ARBA" id="ARBA00022694"/>
    </source>
</evidence>
<proteinExistence type="inferred from homology"/>
<dbReference type="Pfam" id="PF05625">
    <property type="entry name" value="PAXNEB"/>
    <property type="match status" value="1"/>
</dbReference>
<evidence type="ECO:0000256" key="5">
    <source>
        <dbReference type="ARBA" id="ARBA00020265"/>
    </source>
</evidence>
<dbReference type="InterPro" id="IPR008728">
    <property type="entry name" value="Elongator_complex_protein_4"/>
</dbReference>
<dbReference type="GO" id="GO:0005737">
    <property type="term" value="C:cytoplasm"/>
    <property type="evidence" value="ECO:0007669"/>
    <property type="project" value="UniProtKB-SubCell"/>
</dbReference>
<keyword evidence="7" id="KW-0819">tRNA processing</keyword>
<sequence>MSSFRKRTSAPQAKLPPATRLNPHSGQLLVSTGVPALDDVLGGGLPVGGILLVEEDRHTGYSGALLSCFASQAVAAGHRLCVVDADRKVDPRAQFPGWAGATRGPLAAGASAGGDAPPPRGAAGDTMKIAWRYQSLPRVDGDDGGPGKGPADGSRGVPFCEQFDLSTRIPAEAIDKARIEVLDGDSLLRMAGGANYGGDTYRCVLDKLSALIDDGYSSLKPAAPNTDRGILRIELRSLGSGFWQGSDSLSILRFLHGLRGLLRYSYATCVASFPAYLYEDAGGRLPVVRRVEHLCDAVVELESFEGAYASPSDIVARQARAGVGAAAGAAAQDYHGFVHIHKLPRLNSLTASAGRLSLLHTGGGSANNLAFRLRRKKFSIETYHLPIEGGVGERRVPVDSHGAAASGRTDPLAF</sequence>
<evidence type="ECO:0000256" key="2">
    <source>
        <dbReference type="ARBA" id="ARBA00004496"/>
    </source>
</evidence>
<dbReference type="GO" id="GO:0033588">
    <property type="term" value="C:elongator holoenzyme complex"/>
    <property type="evidence" value="ECO:0007669"/>
    <property type="project" value="InterPro"/>
</dbReference>
<dbReference type="EMBL" id="JANBOI010000270">
    <property type="protein sequence ID" value="KAJ1731974.1"/>
    <property type="molecule type" value="Genomic_DNA"/>
</dbReference>
<reference evidence="10" key="1">
    <citation type="submission" date="2022-07" db="EMBL/GenBank/DDBJ databases">
        <title>Phylogenomic reconstructions and comparative analyses of Kickxellomycotina fungi.</title>
        <authorList>
            <person name="Reynolds N.K."/>
            <person name="Stajich J.E."/>
            <person name="Barry K."/>
            <person name="Grigoriev I.V."/>
            <person name="Crous P."/>
            <person name="Smith M.E."/>
        </authorList>
    </citation>
    <scope>NUCLEOTIDE SEQUENCE</scope>
    <source>
        <strain evidence="10">BCRC 34381</strain>
    </source>
</reference>
<dbReference type="InterPro" id="IPR027417">
    <property type="entry name" value="P-loop_NTPase"/>
</dbReference>
<dbReference type="SUPFAM" id="SSF52540">
    <property type="entry name" value="P-loop containing nucleoside triphosphate hydrolases"/>
    <property type="match status" value="1"/>
</dbReference>
<organism evidence="10 11">
    <name type="scientific">Coemansia biformis</name>
    <dbReference type="NCBI Taxonomy" id="1286918"/>
    <lineage>
        <taxon>Eukaryota</taxon>
        <taxon>Fungi</taxon>
        <taxon>Fungi incertae sedis</taxon>
        <taxon>Zoopagomycota</taxon>
        <taxon>Kickxellomycotina</taxon>
        <taxon>Kickxellomycetes</taxon>
        <taxon>Kickxellales</taxon>
        <taxon>Kickxellaceae</taxon>
        <taxon>Coemansia</taxon>
    </lineage>
</organism>